<protein>
    <submittedName>
        <fullName evidence="7">Succinylglutamate desuccinylase</fullName>
    </submittedName>
</protein>
<evidence type="ECO:0000256" key="3">
    <source>
        <dbReference type="ARBA" id="ARBA00022801"/>
    </source>
</evidence>
<dbReference type="SUPFAM" id="SSF53187">
    <property type="entry name" value="Zn-dependent exopeptidases"/>
    <property type="match status" value="1"/>
</dbReference>
<dbReference type="InterPro" id="IPR053138">
    <property type="entry name" value="N-alpha-Ac-DABA_deacetylase"/>
</dbReference>
<dbReference type="Gene3D" id="3.40.630.10">
    <property type="entry name" value="Zn peptidases"/>
    <property type="match status" value="1"/>
</dbReference>
<evidence type="ECO:0000256" key="2">
    <source>
        <dbReference type="ARBA" id="ARBA00022723"/>
    </source>
</evidence>
<dbReference type="OrthoDB" id="9782876at2"/>
<gene>
    <name evidence="7" type="ORF">C7S18_04810</name>
</gene>
<keyword evidence="8" id="KW-1185">Reference proteome</keyword>
<reference evidence="7 8" key="1">
    <citation type="submission" date="2018-03" db="EMBL/GenBank/DDBJ databases">
        <title>Ahniella affigens gen. nov., sp. nov., a gammaproteobacterium isolated from sandy soil near a stream.</title>
        <authorList>
            <person name="Ko Y."/>
            <person name="Kim J.-H."/>
        </authorList>
    </citation>
    <scope>NUCLEOTIDE SEQUENCE [LARGE SCALE GENOMIC DNA]</scope>
    <source>
        <strain evidence="7 8">D13</strain>
    </source>
</reference>
<evidence type="ECO:0000313" key="7">
    <source>
        <dbReference type="EMBL" id="AVP96562.1"/>
    </source>
</evidence>
<organism evidence="7 8">
    <name type="scientific">Ahniella affigens</name>
    <dbReference type="NCBI Taxonomy" id="2021234"/>
    <lineage>
        <taxon>Bacteria</taxon>
        <taxon>Pseudomonadati</taxon>
        <taxon>Pseudomonadota</taxon>
        <taxon>Gammaproteobacteria</taxon>
        <taxon>Lysobacterales</taxon>
        <taxon>Rhodanobacteraceae</taxon>
        <taxon>Ahniella</taxon>
    </lineage>
</organism>
<name>A0A2P1PNZ4_9GAMM</name>
<evidence type="ECO:0000256" key="1">
    <source>
        <dbReference type="ARBA" id="ARBA00001947"/>
    </source>
</evidence>
<keyword evidence="4" id="KW-0862">Zinc</keyword>
<dbReference type="Proteomes" id="UP000241074">
    <property type="component" value="Chromosome"/>
</dbReference>
<accession>A0A2P1PNZ4</accession>
<dbReference type="PANTHER" id="PTHR37326:SF2">
    <property type="entry name" value="SUCCINYLGLUTAMATE DESUCCINYLASE_ASPARTOACYLASE FAMILY PROTEIN"/>
    <property type="match status" value="1"/>
</dbReference>
<feature type="compositionally biased region" description="Pro residues" evidence="5">
    <location>
        <begin position="96"/>
        <end position="121"/>
    </location>
</feature>
<feature type="compositionally biased region" description="Polar residues" evidence="5">
    <location>
        <begin position="504"/>
        <end position="513"/>
    </location>
</feature>
<proteinExistence type="predicted"/>
<dbReference type="KEGG" id="xba:C7S18_04810"/>
<evidence type="ECO:0000256" key="5">
    <source>
        <dbReference type="SAM" id="MobiDB-lite"/>
    </source>
</evidence>
<feature type="region of interest" description="Disordered" evidence="5">
    <location>
        <begin position="504"/>
        <end position="538"/>
    </location>
</feature>
<dbReference type="PANTHER" id="PTHR37326">
    <property type="entry name" value="BLL3975 PROTEIN"/>
    <property type="match status" value="1"/>
</dbReference>
<keyword evidence="3" id="KW-0378">Hydrolase</keyword>
<comment type="cofactor">
    <cofactor evidence="1">
        <name>Zn(2+)</name>
        <dbReference type="ChEBI" id="CHEBI:29105"/>
    </cofactor>
</comment>
<evidence type="ECO:0000259" key="6">
    <source>
        <dbReference type="Pfam" id="PF24827"/>
    </source>
</evidence>
<feature type="compositionally biased region" description="Pro residues" evidence="5">
    <location>
        <begin position="44"/>
        <end position="59"/>
    </location>
</feature>
<evidence type="ECO:0000256" key="4">
    <source>
        <dbReference type="ARBA" id="ARBA00022833"/>
    </source>
</evidence>
<dbReference type="GO" id="GO:0046872">
    <property type="term" value="F:metal ion binding"/>
    <property type="evidence" value="ECO:0007669"/>
    <property type="project" value="UniProtKB-KW"/>
</dbReference>
<keyword evidence="2" id="KW-0479">Metal-binding</keyword>
<evidence type="ECO:0000313" key="8">
    <source>
        <dbReference type="Proteomes" id="UP000241074"/>
    </source>
</evidence>
<feature type="compositionally biased region" description="Low complexity" evidence="5">
    <location>
        <begin position="122"/>
        <end position="141"/>
    </location>
</feature>
<dbReference type="InterPro" id="IPR055438">
    <property type="entry name" value="AstE_AspA_cat"/>
</dbReference>
<dbReference type="CDD" id="cd06251">
    <property type="entry name" value="M14_ASTE_ASPA-like"/>
    <property type="match status" value="1"/>
</dbReference>
<dbReference type="AlphaFoldDB" id="A0A2P1PNZ4"/>
<dbReference type="Pfam" id="PF24827">
    <property type="entry name" value="AstE_AspA_cat"/>
    <property type="match status" value="1"/>
</dbReference>
<feature type="domain" description="Succinylglutamate desuccinylase/Aspartoacylase catalytic" evidence="6">
    <location>
        <begin position="228"/>
        <end position="405"/>
    </location>
</feature>
<feature type="region of interest" description="Disordered" evidence="5">
    <location>
        <begin position="44"/>
        <end position="141"/>
    </location>
</feature>
<sequence length="538" mass="57558">MAFARNAVMLEFLRAGRPIVFWFSVAIGVAYGLPTRAQDFPIEPLPPVATAPSRPPVADPPKAGGDQTATTPSKASGAPATKPVAGQSSTTKRPVQPVPPTAAPKAPPVTQPTKPPRPVPSPAEQQSVQTTAPAPTPSAPAVTPLSAIVEAHAAMANGALTESGSADPLIVPNFREALEDVPTELLPLQLLDEWVQPNTRRELRWASSQSFDGVTVTTPVIVFHGNKPGPRLCLTAAIHGDEINGIEIIRRVLNDLRPAELAGTVIAVPIVNYLGYARGSRYLPDRRDLNRFFPGSRSGSAASRIANSFFHDIAKHCHAVVDFHTGSFDRSNLPQVRGDLSIPAVLEFTRGFGATAVLHSPGSRGMLRKAASDIGIPAVTFEVGSPMRLETSEIDVGVQAMHTLLHNMGMTRSFRMWSEPQATFYAAKWVRADTGGMLFTSVKLGDRVREGQRLGKVVDPLANTERAILSPVRGRVLGMALNQIVLPGFAAFHIGVEADEQTMLENAQASDGANSAAEEEEVDESRIEPAQDDEDVER</sequence>
<dbReference type="GO" id="GO:0016788">
    <property type="term" value="F:hydrolase activity, acting on ester bonds"/>
    <property type="evidence" value="ECO:0007669"/>
    <property type="project" value="InterPro"/>
</dbReference>
<dbReference type="EMBL" id="CP027860">
    <property type="protein sequence ID" value="AVP96562.1"/>
    <property type="molecule type" value="Genomic_DNA"/>
</dbReference>
<reference evidence="7 8" key="2">
    <citation type="submission" date="2018-03" db="EMBL/GenBank/DDBJ databases">
        <authorList>
            <person name="Keele B.F."/>
        </authorList>
    </citation>
    <scope>NUCLEOTIDE SEQUENCE [LARGE SCALE GENOMIC DNA]</scope>
    <source>
        <strain evidence="7 8">D13</strain>
    </source>
</reference>